<evidence type="ECO:0000313" key="9">
    <source>
        <dbReference type="Proteomes" id="UP000295620"/>
    </source>
</evidence>
<dbReference type="EMBL" id="SNYC01000003">
    <property type="protein sequence ID" value="TDQ11281.1"/>
    <property type="molecule type" value="Genomic_DNA"/>
</dbReference>
<gene>
    <name evidence="8" type="ORF">ATK78_0399</name>
</gene>
<evidence type="ECO:0000313" key="8">
    <source>
        <dbReference type="EMBL" id="TDQ11281.1"/>
    </source>
</evidence>
<comment type="caution">
    <text evidence="8">The sequence shown here is derived from an EMBL/GenBank/DDBJ whole genome shotgun (WGS) entry which is preliminary data.</text>
</comment>
<dbReference type="AlphaFoldDB" id="A0A4R6T1S5"/>
<dbReference type="RefSeq" id="WP_133574363.1">
    <property type="nucleotide sequence ID" value="NZ_SNYC01000003.1"/>
</dbReference>
<dbReference type="PANTHER" id="PTHR43133">
    <property type="entry name" value="RNA POLYMERASE ECF-TYPE SIGMA FACTO"/>
    <property type="match status" value="1"/>
</dbReference>
<organism evidence="8 9">
    <name type="scientific">Pedobacter metabolipauper</name>
    <dbReference type="NCBI Taxonomy" id="425513"/>
    <lineage>
        <taxon>Bacteria</taxon>
        <taxon>Pseudomonadati</taxon>
        <taxon>Bacteroidota</taxon>
        <taxon>Sphingobacteriia</taxon>
        <taxon>Sphingobacteriales</taxon>
        <taxon>Sphingobacteriaceae</taxon>
        <taxon>Pedobacter</taxon>
    </lineage>
</organism>
<dbReference type="InterPro" id="IPR013325">
    <property type="entry name" value="RNA_pol_sigma_r2"/>
</dbReference>
<name>A0A4R6T1S5_9SPHI</name>
<dbReference type="InterPro" id="IPR007627">
    <property type="entry name" value="RNA_pol_sigma70_r2"/>
</dbReference>
<evidence type="ECO:0000256" key="3">
    <source>
        <dbReference type="ARBA" id="ARBA00023082"/>
    </source>
</evidence>
<keyword evidence="3" id="KW-0731">Sigma factor</keyword>
<sequence>MGNLKSYYKLFRTEEKLVAALKNQDQIALKAIYDRYSAPLYGMIVRLLDDEEAEDVLQEVFVKIWNNAGSYDPNKSKLFTWMSTIARNHAIDVYRSKSFRRSNSNISLNGYTEEINAQKKVVFNTDTIGIKDLVKVLSPDHFQILDLVYFKGYTQVEVSEMLNIPLGTIKTKIRLAIKELRKKF</sequence>
<dbReference type="InterPro" id="IPR013324">
    <property type="entry name" value="RNA_pol_sigma_r3/r4-like"/>
</dbReference>
<protein>
    <submittedName>
        <fullName evidence="8">RNA polymerase sigma-70 factor (ECF subfamily)</fullName>
    </submittedName>
</protein>
<dbReference type="GO" id="GO:0016987">
    <property type="term" value="F:sigma factor activity"/>
    <property type="evidence" value="ECO:0007669"/>
    <property type="project" value="UniProtKB-KW"/>
</dbReference>
<keyword evidence="5" id="KW-0804">Transcription</keyword>
<dbReference type="Gene3D" id="1.10.10.10">
    <property type="entry name" value="Winged helix-like DNA-binding domain superfamily/Winged helix DNA-binding domain"/>
    <property type="match status" value="1"/>
</dbReference>
<evidence type="ECO:0000256" key="1">
    <source>
        <dbReference type="ARBA" id="ARBA00010641"/>
    </source>
</evidence>
<proteinExistence type="inferred from homology"/>
<dbReference type="Gene3D" id="1.10.1740.10">
    <property type="match status" value="1"/>
</dbReference>
<dbReference type="GO" id="GO:0006352">
    <property type="term" value="P:DNA-templated transcription initiation"/>
    <property type="evidence" value="ECO:0007669"/>
    <property type="project" value="InterPro"/>
</dbReference>
<evidence type="ECO:0000256" key="2">
    <source>
        <dbReference type="ARBA" id="ARBA00023015"/>
    </source>
</evidence>
<evidence type="ECO:0000256" key="5">
    <source>
        <dbReference type="ARBA" id="ARBA00023163"/>
    </source>
</evidence>
<dbReference type="GO" id="GO:0003677">
    <property type="term" value="F:DNA binding"/>
    <property type="evidence" value="ECO:0007669"/>
    <property type="project" value="UniProtKB-KW"/>
</dbReference>
<dbReference type="InterPro" id="IPR007630">
    <property type="entry name" value="RNA_pol_sigma70_r4"/>
</dbReference>
<dbReference type="InterPro" id="IPR039425">
    <property type="entry name" value="RNA_pol_sigma-70-like"/>
</dbReference>
<dbReference type="Pfam" id="PF04545">
    <property type="entry name" value="Sigma70_r4"/>
    <property type="match status" value="1"/>
</dbReference>
<evidence type="ECO:0000259" key="6">
    <source>
        <dbReference type="Pfam" id="PF04542"/>
    </source>
</evidence>
<keyword evidence="4" id="KW-0238">DNA-binding</keyword>
<dbReference type="InterPro" id="IPR014284">
    <property type="entry name" value="RNA_pol_sigma-70_dom"/>
</dbReference>
<dbReference type="Proteomes" id="UP000295620">
    <property type="component" value="Unassembled WGS sequence"/>
</dbReference>
<evidence type="ECO:0000259" key="7">
    <source>
        <dbReference type="Pfam" id="PF04545"/>
    </source>
</evidence>
<dbReference type="SUPFAM" id="SSF88946">
    <property type="entry name" value="Sigma2 domain of RNA polymerase sigma factors"/>
    <property type="match status" value="1"/>
</dbReference>
<dbReference type="CDD" id="cd06171">
    <property type="entry name" value="Sigma70_r4"/>
    <property type="match status" value="1"/>
</dbReference>
<reference evidence="8 9" key="1">
    <citation type="submission" date="2019-03" db="EMBL/GenBank/DDBJ databases">
        <title>Genomic Encyclopedia of Archaeal and Bacterial Type Strains, Phase II (KMG-II): from individual species to whole genera.</title>
        <authorList>
            <person name="Goeker M."/>
        </authorList>
    </citation>
    <scope>NUCLEOTIDE SEQUENCE [LARGE SCALE GENOMIC DNA]</scope>
    <source>
        <strain evidence="8 9">DSM 19035</strain>
    </source>
</reference>
<dbReference type="NCBIfam" id="TIGR02937">
    <property type="entry name" value="sigma70-ECF"/>
    <property type="match status" value="1"/>
</dbReference>
<dbReference type="Pfam" id="PF04542">
    <property type="entry name" value="Sigma70_r2"/>
    <property type="match status" value="1"/>
</dbReference>
<dbReference type="SUPFAM" id="SSF88659">
    <property type="entry name" value="Sigma3 and sigma4 domains of RNA polymerase sigma factors"/>
    <property type="match status" value="1"/>
</dbReference>
<dbReference type="InterPro" id="IPR036388">
    <property type="entry name" value="WH-like_DNA-bd_sf"/>
</dbReference>
<accession>A0A4R6T1S5</accession>
<keyword evidence="2" id="KW-0805">Transcription regulation</keyword>
<comment type="similarity">
    <text evidence="1">Belongs to the sigma-70 factor family. ECF subfamily.</text>
</comment>
<keyword evidence="9" id="KW-1185">Reference proteome</keyword>
<dbReference type="PANTHER" id="PTHR43133:SF62">
    <property type="entry name" value="RNA POLYMERASE SIGMA FACTOR SIGZ"/>
    <property type="match status" value="1"/>
</dbReference>
<feature type="domain" description="RNA polymerase sigma-70 region 2" evidence="6">
    <location>
        <begin position="32"/>
        <end position="98"/>
    </location>
</feature>
<feature type="domain" description="RNA polymerase sigma-70 region 4" evidence="7">
    <location>
        <begin position="135"/>
        <end position="182"/>
    </location>
</feature>
<evidence type="ECO:0000256" key="4">
    <source>
        <dbReference type="ARBA" id="ARBA00023125"/>
    </source>
</evidence>
<dbReference type="OrthoDB" id="9790423at2"/>